<organism evidence="6 7">
    <name type="scientific">Actinomadura gamaensis</name>
    <dbReference type="NCBI Taxonomy" id="1763541"/>
    <lineage>
        <taxon>Bacteria</taxon>
        <taxon>Bacillati</taxon>
        <taxon>Actinomycetota</taxon>
        <taxon>Actinomycetes</taxon>
        <taxon>Streptosporangiales</taxon>
        <taxon>Thermomonosporaceae</taxon>
        <taxon>Actinomadura</taxon>
    </lineage>
</organism>
<dbReference type="SUPFAM" id="SSF52540">
    <property type="entry name" value="P-loop containing nucleoside triphosphate hydrolases"/>
    <property type="match status" value="1"/>
</dbReference>
<feature type="compositionally biased region" description="Low complexity" evidence="4">
    <location>
        <begin position="247"/>
        <end position="257"/>
    </location>
</feature>
<evidence type="ECO:0000256" key="1">
    <source>
        <dbReference type="ARBA" id="ARBA00005820"/>
    </source>
</evidence>
<name>A0ABV9U004_9ACTN</name>
<evidence type="ECO:0000259" key="5">
    <source>
        <dbReference type="PROSITE" id="PS51755"/>
    </source>
</evidence>
<dbReference type="SUPFAM" id="SSF46894">
    <property type="entry name" value="C-terminal effector domain of the bipartite response regulators"/>
    <property type="match status" value="1"/>
</dbReference>
<evidence type="ECO:0000256" key="4">
    <source>
        <dbReference type="SAM" id="MobiDB-lite"/>
    </source>
</evidence>
<feature type="region of interest" description="Disordered" evidence="4">
    <location>
        <begin position="247"/>
        <end position="291"/>
    </location>
</feature>
<dbReference type="InterPro" id="IPR027417">
    <property type="entry name" value="P-loop_NTPase"/>
</dbReference>
<gene>
    <name evidence="6" type="ORF">ACFPCY_17550</name>
</gene>
<feature type="DNA-binding region" description="OmpR/PhoB-type" evidence="3">
    <location>
        <begin position="1"/>
        <end position="93"/>
    </location>
</feature>
<dbReference type="SMART" id="SM01043">
    <property type="entry name" value="BTAD"/>
    <property type="match status" value="1"/>
</dbReference>
<evidence type="ECO:0000256" key="3">
    <source>
        <dbReference type="PROSITE-ProRule" id="PRU01091"/>
    </source>
</evidence>
<dbReference type="Pfam" id="PF03704">
    <property type="entry name" value="BTAD"/>
    <property type="match status" value="1"/>
</dbReference>
<dbReference type="PANTHER" id="PTHR47691">
    <property type="entry name" value="REGULATOR-RELATED"/>
    <property type="match status" value="1"/>
</dbReference>
<evidence type="ECO:0000313" key="7">
    <source>
        <dbReference type="Proteomes" id="UP001595872"/>
    </source>
</evidence>
<dbReference type="EMBL" id="JBHSIT010000004">
    <property type="protein sequence ID" value="MFC4909131.1"/>
    <property type="molecule type" value="Genomic_DNA"/>
</dbReference>
<reference evidence="7" key="1">
    <citation type="journal article" date="2019" name="Int. J. Syst. Evol. Microbiol.">
        <title>The Global Catalogue of Microorganisms (GCM) 10K type strain sequencing project: providing services to taxonomists for standard genome sequencing and annotation.</title>
        <authorList>
            <consortium name="The Broad Institute Genomics Platform"/>
            <consortium name="The Broad Institute Genome Sequencing Center for Infectious Disease"/>
            <person name="Wu L."/>
            <person name="Ma J."/>
        </authorList>
    </citation>
    <scope>NUCLEOTIDE SEQUENCE [LARGE SCALE GENOMIC DNA]</scope>
    <source>
        <strain evidence="7">KLKA75</strain>
    </source>
</reference>
<accession>A0ABV9U004</accession>
<dbReference type="InterPro" id="IPR016032">
    <property type="entry name" value="Sig_transdc_resp-reg_C-effctor"/>
</dbReference>
<feature type="compositionally biased region" description="Basic and acidic residues" evidence="4">
    <location>
        <begin position="258"/>
        <end position="282"/>
    </location>
</feature>
<dbReference type="InterPro" id="IPR011990">
    <property type="entry name" value="TPR-like_helical_dom_sf"/>
</dbReference>
<sequence>MRFGVLGSTAAWRPDGTPVPLGGPSRRALLALLLVRPGEAVSAEGLADELYGDRLRAGGDAGHALQSQVSRLRAVLRPDADIEITPAGYRLTCAEVDAARFESLAEDGRAALTAGDASRAADLLGEALGLWRGPAFADASETASGTAAATRLDELRFAALVARAGADLALGRHDAAVAELRDLIARHPLREDLRALLIRALAGSGRQAEALAFYEETRVLLAEELGADPSPELVALHRALLQGTPVAKPAAKPAAEPAAEHAEKPAAEHAEKPAAEHAEKPAARVSRPGTPISGFVGRDEDVAGVLDGLASGRLVTLFGPGGVGKTRLAGEVARRWDGEVAFAPLAPVADPAQAVLQALGLRERGLLGGGGDPDPEERLVAALADRALLLVLDNCEHVVADAANLAWRLLSACPDLRVLATSREPLDVAGERLWQVRPLPQDDAVRLFEERARAARRDVVLDGTLVRKVCAALDDLPLAIELAAARLRTHELSDVAARLDDRFALLARGSRTADARHRTLRAVVDWSWELLTGEERRAARRFTVFAGGATAASAKAVTRAHEATLDALADRSLLDFSNGRYRMLETIRAYGAEKLAEAGEAEEFHAAHAAHLLDLAEGADLLGHGQLAALDRLAAEHDDLIAALRRAIGAGRVRAASRLLSAMSTYLWIRGLAGSAAPLAAALLELPGADRPGADLPGEEFAVCVTIAGAHATDRQREMAAVALAEAGRPLRNSMASLQWLMNTVGGGDVDVQFRTLRAERDSPDPWARAAARLMSGYPQLAQGDLGQAEQEYQAAADGFRELGERWGTALALDALATLAAISGDAVRAIALIDEALALGAELGAADDVADLLCNRGDLRAPDDLEAARADYAEAAAVARRAGNATCLAAALRGLADVALAEGDTAGAQRLYEEALDHFDPTWVKSVGNRVRTLIGLGRIAEPDPKAADLYRQAIEVAAVIGALSEGARGMVALARVHEGEQTARMLGGATVLRGMDAVADPEVAAIEKATRAQLGDDAYTAAYREGLRLSHEDVLRLAGLSEETIRKSPLRVFPDF</sequence>
<dbReference type="SUPFAM" id="SSF48452">
    <property type="entry name" value="TPR-like"/>
    <property type="match status" value="2"/>
</dbReference>
<keyword evidence="7" id="KW-1185">Reference proteome</keyword>
<keyword evidence="2 3" id="KW-0238">DNA-binding</keyword>
<dbReference type="PRINTS" id="PR00364">
    <property type="entry name" value="DISEASERSIST"/>
</dbReference>
<dbReference type="InterPro" id="IPR001867">
    <property type="entry name" value="OmpR/PhoB-type_DNA-bd"/>
</dbReference>
<dbReference type="Gene3D" id="3.40.50.300">
    <property type="entry name" value="P-loop containing nucleotide triphosphate hydrolases"/>
    <property type="match status" value="1"/>
</dbReference>
<evidence type="ECO:0000256" key="2">
    <source>
        <dbReference type="ARBA" id="ARBA00023125"/>
    </source>
</evidence>
<dbReference type="Proteomes" id="UP001595872">
    <property type="component" value="Unassembled WGS sequence"/>
</dbReference>
<dbReference type="PROSITE" id="PS51755">
    <property type="entry name" value="OMPR_PHOB"/>
    <property type="match status" value="1"/>
</dbReference>
<comment type="caution">
    <text evidence="6">The sequence shown here is derived from an EMBL/GenBank/DDBJ whole genome shotgun (WGS) entry which is preliminary data.</text>
</comment>
<dbReference type="InterPro" id="IPR036388">
    <property type="entry name" value="WH-like_DNA-bd_sf"/>
</dbReference>
<proteinExistence type="inferred from homology"/>
<dbReference type="Gene3D" id="1.25.40.10">
    <property type="entry name" value="Tetratricopeptide repeat domain"/>
    <property type="match status" value="2"/>
</dbReference>
<dbReference type="Gene3D" id="1.10.10.10">
    <property type="entry name" value="Winged helix-like DNA-binding domain superfamily/Winged helix DNA-binding domain"/>
    <property type="match status" value="1"/>
</dbReference>
<evidence type="ECO:0000313" key="6">
    <source>
        <dbReference type="EMBL" id="MFC4909131.1"/>
    </source>
</evidence>
<dbReference type="CDD" id="cd15831">
    <property type="entry name" value="BTAD"/>
    <property type="match status" value="1"/>
</dbReference>
<comment type="similarity">
    <text evidence="1">Belongs to the AfsR/DnrI/RedD regulatory family.</text>
</comment>
<dbReference type="PANTHER" id="PTHR47691:SF3">
    <property type="entry name" value="HTH-TYPE TRANSCRIPTIONAL REGULATOR RV0890C-RELATED"/>
    <property type="match status" value="1"/>
</dbReference>
<dbReference type="RefSeq" id="WP_378256365.1">
    <property type="nucleotide sequence ID" value="NZ_JBHSIT010000004.1"/>
</dbReference>
<protein>
    <submittedName>
        <fullName evidence="6">BTAD domain-containing putative transcriptional regulator</fullName>
    </submittedName>
</protein>
<dbReference type="SMART" id="SM00862">
    <property type="entry name" value="Trans_reg_C"/>
    <property type="match status" value="1"/>
</dbReference>
<dbReference type="InterPro" id="IPR005158">
    <property type="entry name" value="BTAD"/>
</dbReference>
<feature type="domain" description="OmpR/PhoB-type" evidence="5">
    <location>
        <begin position="1"/>
        <end position="93"/>
    </location>
</feature>